<dbReference type="InterPro" id="IPR003660">
    <property type="entry name" value="HAMP_dom"/>
</dbReference>
<dbReference type="InterPro" id="IPR029787">
    <property type="entry name" value="Nucleotide_cyclase"/>
</dbReference>
<name>A0A2S0MXF8_9BURK</name>
<evidence type="ECO:0000313" key="6">
    <source>
        <dbReference type="EMBL" id="AVO40487.1"/>
    </source>
</evidence>
<keyword evidence="3" id="KW-0812">Transmembrane</keyword>
<dbReference type="EMBL" id="CP027669">
    <property type="protein sequence ID" value="AVO40487.1"/>
    <property type="molecule type" value="Genomic_DNA"/>
</dbReference>
<keyword evidence="3" id="KW-1133">Transmembrane helix</keyword>
<dbReference type="SUPFAM" id="SSF55073">
    <property type="entry name" value="Nucleotide cyclase"/>
    <property type="match status" value="1"/>
</dbReference>
<dbReference type="RefSeq" id="WP_106445478.1">
    <property type="nucleotide sequence ID" value="NZ_CP027669.1"/>
</dbReference>
<dbReference type="Proteomes" id="UP000239326">
    <property type="component" value="Chromosome"/>
</dbReference>
<sequence length="558" mass="59932">MFAALFARNSLRTQIALLFGALVAATAVLVALGFGEWIQRDSQREAGRALQLIASNAARTLADGLHERAVQTRVLAAAEPVWRKGLESPEVQGMLMRVQAGQQHTAWVGMADTQGKVRAATKGLLVGQSVAARPWFQKGLEGPFVGDVHKALLLERLLERPPGAEPARFVDFSAPVRVDGRLVGVVGMHGSWEWTGEVIESLVASDAARAGLEVFVFDRAGDLIYAPRERMQTLAQAGQRAAALDPANGRAQVVDWLDGERALSARVQLPARDGVSDLGWQVVARQPIAQAYARSAGVLPVALLVGLAAAGVAALLSWLLARRLSEDLQTLARAASNVNAGAHEAIIPLLGSSREVFKLSSAMAHMTERMLQANDDMEEQVRLRTQQLERANQELDRQARTDALTGLLNRRGFEAQIGFALALAARNLQPMSVVTFDIDHFKRINDSQGHAVGDAVLQRLARLLPQHLRASDIVARVGGEEFVALLPNTDTAGAMKVAQTLLDAVAAAPDPDVGQITLSAGVASLRNLQDTRAALLQRSDEALYAAKQAGRNRVCMTP</sequence>
<organism evidence="6 7">
    <name type="scientific">Simplicispira suum</name>
    <dbReference type="NCBI Taxonomy" id="2109915"/>
    <lineage>
        <taxon>Bacteria</taxon>
        <taxon>Pseudomonadati</taxon>
        <taxon>Pseudomonadota</taxon>
        <taxon>Betaproteobacteria</taxon>
        <taxon>Burkholderiales</taxon>
        <taxon>Comamonadaceae</taxon>
        <taxon>Simplicispira</taxon>
    </lineage>
</organism>
<feature type="domain" description="HAMP" evidence="4">
    <location>
        <begin position="322"/>
        <end position="375"/>
    </location>
</feature>
<dbReference type="PANTHER" id="PTHR45138:SF9">
    <property type="entry name" value="DIGUANYLATE CYCLASE DGCM-RELATED"/>
    <property type="match status" value="1"/>
</dbReference>
<dbReference type="Gene3D" id="6.10.340.10">
    <property type="match status" value="1"/>
</dbReference>
<dbReference type="GO" id="GO:0052621">
    <property type="term" value="F:diguanylate cyclase activity"/>
    <property type="evidence" value="ECO:0007669"/>
    <property type="project" value="UniProtKB-EC"/>
</dbReference>
<protein>
    <recommendedName>
        <fullName evidence="1">diguanylate cyclase</fullName>
        <ecNumber evidence="1">2.7.7.65</ecNumber>
    </recommendedName>
</protein>
<dbReference type="NCBIfam" id="TIGR00254">
    <property type="entry name" value="GGDEF"/>
    <property type="match status" value="1"/>
</dbReference>
<evidence type="ECO:0000256" key="1">
    <source>
        <dbReference type="ARBA" id="ARBA00012528"/>
    </source>
</evidence>
<comment type="catalytic activity">
    <reaction evidence="2">
        <text>2 GTP = 3',3'-c-di-GMP + 2 diphosphate</text>
        <dbReference type="Rhea" id="RHEA:24898"/>
        <dbReference type="ChEBI" id="CHEBI:33019"/>
        <dbReference type="ChEBI" id="CHEBI:37565"/>
        <dbReference type="ChEBI" id="CHEBI:58805"/>
        <dbReference type="EC" id="2.7.7.65"/>
    </reaction>
</comment>
<dbReference type="Gene3D" id="3.30.450.20">
    <property type="entry name" value="PAS domain"/>
    <property type="match status" value="1"/>
</dbReference>
<evidence type="ECO:0000256" key="3">
    <source>
        <dbReference type="SAM" id="Phobius"/>
    </source>
</evidence>
<dbReference type="GO" id="GO:0007165">
    <property type="term" value="P:signal transduction"/>
    <property type="evidence" value="ECO:0007669"/>
    <property type="project" value="InterPro"/>
</dbReference>
<evidence type="ECO:0000259" key="5">
    <source>
        <dbReference type="PROSITE" id="PS50887"/>
    </source>
</evidence>
<evidence type="ECO:0000313" key="7">
    <source>
        <dbReference type="Proteomes" id="UP000239326"/>
    </source>
</evidence>
<dbReference type="InterPro" id="IPR043128">
    <property type="entry name" value="Rev_trsase/Diguanyl_cyclase"/>
</dbReference>
<evidence type="ECO:0000256" key="2">
    <source>
        <dbReference type="ARBA" id="ARBA00034247"/>
    </source>
</evidence>
<dbReference type="CDD" id="cd01949">
    <property type="entry name" value="GGDEF"/>
    <property type="match status" value="1"/>
</dbReference>
<dbReference type="InterPro" id="IPR000160">
    <property type="entry name" value="GGDEF_dom"/>
</dbReference>
<dbReference type="AlphaFoldDB" id="A0A2S0MXF8"/>
<proteinExistence type="predicted"/>
<dbReference type="InterPro" id="IPR050469">
    <property type="entry name" value="Diguanylate_Cyclase"/>
</dbReference>
<evidence type="ECO:0000259" key="4">
    <source>
        <dbReference type="PROSITE" id="PS50885"/>
    </source>
</evidence>
<dbReference type="Pfam" id="PF00990">
    <property type="entry name" value="GGDEF"/>
    <property type="match status" value="1"/>
</dbReference>
<reference evidence="6 7" key="1">
    <citation type="submission" date="2018-03" db="EMBL/GenBank/DDBJ databases">
        <title>Genome sequencing of Simplicispira sp.</title>
        <authorList>
            <person name="Kim S.-J."/>
            <person name="Heo J."/>
            <person name="Kwon S.-W."/>
        </authorList>
    </citation>
    <scope>NUCLEOTIDE SEQUENCE [LARGE SCALE GENOMIC DNA]</scope>
    <source>
        <strain evidence="6 7">SC1-8</strain>
    </source>
</reference>
<dbReference type="FunFam" id="3.30.70.270:FF:000001">
    <property type="entry name" value="Diguanylate cyclase domain protein"/>
    <property type="match status" value="1"/>
</dbReference>
<feature type="transmembrane region" description="Helical" evidence="3">
    <location>
        <begin position="297"/>
        <end position="321"/>
    </location>
</feature>
<dbReference type="EC" id="2.7.7.65" evidence="1"/>
<accession>A0A2S0MXF8</accession>
<dbReference type="PROSITE" id="PS50885">
    <property type="entry name" value="HAMP"/>
    <property type="match status" value="1"/>
</dbReference>
<keyword evidence="3" id="KW-0472">Membrane</keyword>
<dbReference type="GO" id="GO:0016020">
    <property type="term" value="C:membrane"/>
    <property type="evidence" value="ECO:0007669"/>
    <property type="project" value="InterPro"/>
</dbReference>
<dbReference type="KEGG" id="simp:C6571_03600"/>
<dbReference type="OrthoDB" id="9814866at2"/>
<dbReference type="PANTHER" id="PTHR45138">
    <property type="entry name" value="REGULATORY COMPONENTS OF SENSORY TRANSDUCTION SYSTEM"/>
    <property type="match status" value="1"/>
</dbReference>
<dbReference type="PROSITE" id="PS50887">
    <property type="entry name" value="GGDEF"/>
    <property type="match status" value="1"/>
</dbReference>
<gene>
    <name evidence="6" type="ORF">C6571_03600</name>
</gene>
<dbReference type="Gene3D" id="3.30.70.270">
    <property type="match status" value="1"/>
</dbReference>
<dbReference type="SMART" id="SM00267">
    <property type="entry name" value="GGDEF"/>
    <property type="match status" value="1"/>
</dbReference>
<feature type="domain" description="GGDEF" evidence="5">
    <location>
        <begin position="429"/>
        <end position="558"/>
    </location>
</feature>
<keyword evidence="7" id="KW-1185">Reference proteome</keyword>